<reference evidence="1 2" key="1">
    <citation type="submission" date="2017-04" db="EMBL/GenBank/DDBJ databases">
        <title>The genome sequence of Parageobacillus galactosidasius DSM 18751.</title>
        <authorList>
            <person name="Ramaloko W.T."/>
            <person name="Koen N."/>
            <person name="Polliack S."/>
            <person name="Aliyu H."/>
            <person name="Lebre P."/>
            <person name="Mohr T."/>
            <person name="Oswald F."/>
            <person name="Zwick M."/>
            <person name="Neumann A."/>
            <person name="Syldatk C."/>
            <person name="Cowan D."/>
            <person name="De Maayer P."/>
        </authorList>
    </citation>
    <scope>NUCLEOTIDE SEQUENCE [LARGE SCALE GENOMIC DNA]</scope>
    <source>
        <strain evidence="1 2">DSM 18751</strain>
    </source>
</reference>
<dbReference type="Proteomes" id="UP000198394">
    <property type="component" value="Unassembled WGS sequence"/>
</dbReference>
<gene>
    <name evidence="1" type="ORF">B9L23_15695</name>
</gene>
<keyword evidence="2" id="KW-1185">Reference proteome</keyword>
<proteinExistence type="predicted"/>
<dbReference type="EMBL" id="NDYL01000002">
    <property type="protein sequence ID" value="OXB92614.1"/>
    <property type="molecule type" value="Genomic_DNA"/>
</dbReference>
<evidence type="ECO:0008006" key="3">
    <source>
        <dbReference type="Google" id="ProtNLM"/>
    </source>
</evidence>
<evidence type="ECO:0000313" key="1">
    <source>
        <dbReference type="EMBL" id="OXB92614.1"/>
    </source>
</evidence>
<dbReference type="SUPFAM" id="SSF52980">
    <property type="entry name" value="Restriction endonuclease-like"/>
    <property type="match status" value="1"/>
</dbReference>
<accession>A0A226QKW3</accession>
<sequence>MEIMIKKYIGGLVIVFENMFESEFERKIRENYEIWDSVAPETMIEAMHPYFCNSKNREWIYPPRPTIHAMYLFGKLNKELTKKNIPFDMAVEVCVRKKDTVAYFIDIAIWCNKKKYAIEVHTEGKYNDNKTIEKIRKKREFLESCGWIVEEIFNGQVEDEEFLKLIVDGIVERLIT</sequence>
<comment type="caution">
    <text evidence="1">The sequence shown here is derived from an EMBL/GenBank/DDBJ whole genome shotgun (WGS) entry which is preliminary data.</text>
</comment>
<evidence type="ECO:0000313" key="2">
    <source>
        <dbReference type="Proteomes" id="UP000198394"/>
    </source>
</evidence>
<dbReference type="InterPro" id="IPR011335">
    <property type="entry name" value="Restrct_endonuc-II-like"/>
</dbReference>
<organism evidence="1 2">
    <name type="scientific">Parageobacillus galactosidasius</name>
    <dbReference type="NCBI Taxonomy" id="883812"/>
    <lineage>
        <taxon>Bacteria</taxon>
        <taxon>Bacillati</taxon>
        <taxon>Bacillota</taxon>
        <taxon>Bacilli</taxon>
        <taxon>Bacillales</taxon>
        <taxon>Anoxybacillaceae</taxon>
        <taxon>Parageobacillus</taxon>
    </lineage>
</organism>
<protein>
    <recommendedName>
        <fullName evidence="3">DUF559 domain-containing protein</fullName>
    </recommendedName>
</protein>
<dbReference type="AlphaFoldDB" id="A0A226QKW3"/>
<name>A0A226QKW3_9BACL</name>